<dbReference type="EMBL" id="FOLL01000001">
    <property type="protein sequence ID" value="SFB84531.1"/>
    <property type="molecule type" value="Genomic_DNA"/>
</dbReference>
<reference evidence="3 4" key="1">
    <citation type="submission" date="2016-10" db="EMBL/GenBank/DDBJ databases">
        <authorList>
            <person name="de Groot N.N."/>
        </authorList>
    </citation>
    <scope>NUCLEOTIDE SEQUENCE [LARGE SCALE GENOMIC DNA]</scope>
    <source>
        <strain evidence="3 4">DSM 22900</strain>
    </source>
</reference>
<protein>
    <submittedName>
        <fullName evidence="3">Uncharacterized protein</fullName>
    </submittedName>
</protein>
<keyword evidence="1" id="KW-0175">Coiled coil</keyword>
<gene>
    <name evidence="3" type="ORF">SAMN05421747_101479</name>
</gene>
<evidence type="ECO:0000256" key="1">
    <source>
        <dbReference type="SAM" id="Coils"/>
    </source>
</evidence>
<proteinExistence type="predicted"/>
<dbReference type="Proteomes" id="UP000199577">
    <property type="component" value="Unassembled WGS sequence"/>
</dbReference>
<dbReference type="RefSeq" id="WP_090970638.1">
    <property type="nucleotide sequence ID" value="NZ_FOLL01000001.1"/>
</dbReference>
<feature type="coiled-coil region" evidence="1">
    <location>
        <begin position="8"/>
        <end position="35"/>
    </location>
</feature>
<dbReference type="AlphaFoldDB" id="A0A1I1EBN7"/>
<keyword evidence="4" id="KW-1185">Reference proteome</keyword>
<evidence type="ECO:0000313" key="4">
    <source>
        <dbReference type="Proteomes" id="UP000199577"/>
    </source>
</evidence>
<feature type="region of interest" description="Disordered" evidence="2">
    <location>
        <begin position="75"/>
        <end position="200"/>
    </location>
</feature>
<feature type="compositionally biased region" description="Polar residues" evidence="2">
    <location>
        <begin position="89"/>
        <end position="98"/>
    </location>
</feature>
<dbReference type="STRING" id="623281.SAMN05421747_101479"/>
<evidence type="ECO:0000256" key="2">
    <source>
        <dbReference type="SAM" id="MobiDB-lite"/>
    </source>
</evidence>
<sequence length="340" mass="37468">MATKKQLLAKIGELIEDINGQYQELKEEGAAQEALRADLFEATTNYFAAHVAVYAKLIKDGYHPSEINKRHPDAEVRPAEGTVAPEPSAESNGATEITFTPPIDGDREKALHAKQLSEVSESADESMDEVDGGSTAAEMEEGSTFGLDGDRIYQSDEPANEPKAPVQESTVREERVSEGNDVQKNAEQEDRAKENLAEAKEEEVVKPVTIAEKAVQVAASELPKQSPAEPERPARPLTLNEMISAQRKAGASPFSAQRKDTDRVTDIKSAISLNDKLLFIKDLFNGYSLAYSEAIELLNRYDDFSSADAFLQTNYAKKNNWAEKQATVDKLYAILRKRFG</sequence>
<dbReference type="OrthoDB" id="1100725at2"/>
<organism evidence="3 4">
    <name type="scientific">Parapedobacter composti</name>
    <dbReference type="NCBI Taxonomy" id="623281"/>
    <lineage>
        <taxon>Bacteria</taxon>
        <taxon>Pseudomonadati</taxon>
        <taxon>Bacteroidota</taxon>
        <taxon>Sphingobacteriia</taxon>
        <taxon>Sphingobacteriales</taxon>
        <taxon>Sphingobacteriaceae</taxon>
        <taxon>Parapedobacter</taxon>
    </lineage>
</organism>
<feature type="compositionally biased region" description="Acidic residues" evidence="2">
    <location>
        <begin position="121"/>
        <end position="131"/>
    </location>
</feature>
<name>A0A1I1EBN7_9SPHI</name>
<feature type="compositionally biased region" description="Basic and acidic residues" evidence="2">
    <location>
        <begin position="184"/>
        <end position="200"/>
    </location>
</feature>
<evidence type="ECO:0000313" key="3">
    <source>
        <dbReference type="EMBL" id="SFB84531.1"/>
    </source>
</evidence>
<accession>A0A1I1EBN7</accession>